<dbReference type="SUPFAM" id="SSF50249">
    <property type="entry name" value="Nucleic acid-binding proteins"/>
    <property type="match status" value="2"/>
</dbReference>
<dbReference type="GO" id="GO:0003677">
    <property type="term" value="F:DNA binding"/>
    <property type="evidence" value="ECO:0007669"/>
    <property type="project" value="InterPro"/>
</dbReference>
<protein>
    <recommendedName>
        <fullName evidence="2">Replication factor-A protein 1 N-terminal domain-containing protein</fullName>
    </recommendedName>
</protein>
<dbReference type="Gene3D" id="2.40.50.140">
    <property type="entry name" value="Nucleic acid-binding proteins"/>
    <property type="match status" value="3"/>
</dbReference>
<evidence type="ECO:0000259" key="2">
    <source>
        <dbReference type="Pfam" id="PF04057"/>
    </source>
</evidence>
<evidence type="ECO:0000313" key="3">
    <source>
        <dbReference type="EMBL" id="PIK53748.1"/>
    </source>
</evidence>
<dbReference type="GO" id="GO:0006260">
    <property type="term" value="P:DNA replication"/>
    <property type="evidence" value="ECO:0007669"/>
    <property type="project" value="InterPro"/>
</dbReference>
<name>A0A2G8L0H2_STIJA</name>
<evidence type="ECO:0000313" key="4">
    <source>
        <dbReference type="Proteomes" id="UP000230750"/>
    </source>
</evidence>
<dbReference type="EMBL" id="MRZV01000274">
    <property type="protein sequence ID" value="PIK53748.1"/>
    <property type="molecule type" value="Genomic_DNA"/>
</dbReference>
<gene>
    <name evidence="3" type="ORF">BSL78_09338</name>
</gene>
<feature type="domain" description="Replication factor-A protein 1 N-terminal" evidence="2">
    <location>
        <begin position="938"/>
        <end position="1027"/>
    </location>
</feature>
<dbReference type="OrthoDB" id="10622215at2759"/>
<evidence type="ECO:0000256" key="1">
    <source>
        <dbReference type="SAM" id="MobiDB-lite"/>
    </source>
</evidence>
<feature type="region of interest" description="Disordered" evidence="1">
    <location>
        <begin position="123"/>
        <end position="177"/>
    </location>
</feature>
<reference evidence="3 4" key="1">
    <citation type="journal article" date="2017" name="PLoS Biol.">
        <title>The sea cucumber genome provides insights into morphological evolution and visceral regeneration.</title>
        <authorList>
            <person name="Zhang X."/>
            <person name="Sun L."/>
            <person name="Yuan J."/>
            <person name="Sun Y."/>
            <person name="Gao Y."/>
            <person name="Zhang L."/>
            <person name="Li S."/>
            <person name="Dai H."/>
            <person name="Hamel J.F."/>
            <person name="Liu C."/>
            <person name="Yu Y."/>
            <person name="Liu S."/>
            <person name="Lin W."/>
            <person name="Guo K."/>
            <person name="Jin S."/>
            <person name="Xu P."/>
            <person name="Storey K.B."/>
            <person name="Huan P."/>
            <person name="Zhang T."/>
            <person name="Zhou Y."/>
            <person name="Zhang J."/>
            <person name="Lin C."/>
            <person name="Li X."/>
            <person name="Xing L."/>
            <person name="Huo D."/>
            <person name="Sun M."/>
            <person name="Wang L."/>
            <person name="Mercier A."/>
            <person name="Li F."/>
            <person name="Yang H."/>
            <person name="Xiang J."/>
        </authorList>
    </citation>
    <scope>NUCLEOTIDE SEQUENCE [LARGE SCALE GENOMIC DNA]</scope>
    <source>
        <strain evidence="3">Shaxun</strain>
        <tissue evidence="3">Muscle</tissue>
    </source>
</reference>
<feature type="compositionally biased region" description="Basic and acidic residues" evidence="1">
    <location>
        <begin position="159"/>
        <end position="171"/>
    </location>
</feature>
<dbReference type="InterPro" id="IPR012340">
    <property type="entry name" value="NA-bd_OB-fold"/>
</dbReference>
<dbReference type="AlphaFoldDB" id="A0A2G8L0H2"/>
<feature type="domain" description="Replication factor-A protein 1 N-terminal" evidence="2">
    <location>
        <begin position="773"/>
        <end position="853"/>
    </location>
</feature>
<dbReference type="Proteomes" id="UP000230750">
    <property type="component" value="Unassembled WGS sequence"/>
</dbReference>
<sequence>MMAPLLELGDNGIPKLVHLVEEKEENHCVNNDSVAEQGSAMTQDATPRHHKRDLQLTASRKHDSTVSRVGIPTVMETMNLQEVIEQIMRHQLLRWLQRPTRTVKSTCLPLRKVSARPLQSEISTHQQVNVDEIESPKQEVQVSPEVVMDVDQSGAEEEQLQKSTRDTKDSEEAQIPESRWMVDDDVLVRLRESIYEMDVDKENLDNCRSSPTETLEDNVEIDEKVKEFYLKKGQTPTKKKRTTNLETVFEELRPDAVSISKRKYRRLLAFPEKPWEARRGTKGRKIKKKRMSLSKIANRKDLEVQERLTNILESLAEDFNWSLFHEELSKLKKIFSDNDYSSKIFDDCVNKFLFKKLGPKEANQDKEDDDTKHMISIPFIGHPSLIFKKSLSNHLKRINKKCFVVFKTFRVGNYFSLKDMTPMALRASVATIIVFNIGIGRYLQYRQHIGMEKSNSFQLRTKGKQNTIFCCLLEDLFVNVCMTKSTILPLFFLIKNIGIVSVSDRYWDDNIGYRPKPILVISAQHYSEHMSFIHSKVLVTGIRLTLRIFDGESQLVEPIVQFLGFCYCDLMSSGTLFSCTRRSVRLSDGENFIHAYLSGDFFAHEDNPNELQDNWIIKLKDYYRSAKYLNRRVVLVHQVEVLDDSPDVKQVGYPTSVEPKSQLKWYNPNEIDNFYANLDILCEIQEPVRGKRSPSAKAMGDFFTESKTSANQDKHFKQSKDVLEDSIEFFQKHRHNPKEVFTPHMALMSEHGRKLIAAKTIETCYEGKHLEEARYIQIVDFRLVKDRKNEEFFHVLVNDGLQMTTAILCPYHLNTNSRYRGPTGIKKFCLVKVLHYACLTVSKERKCIIFHELAGDVLNYDCVIRSMKYYPEYVSDKQNTIDPLLRNVRSFAEVMEREGISQYGCRTEKRTGALKPFKVKKTKKTTHNNLPLGESVISVGAVEKLSLGEEVKNPILQIVLFKKIIHQSTERHALLLSDGYDIMTSMIDPLLMESVPKGAFQCFTVLQILKYKYVHLLMNRKTLFVQKIGYHIPVTKETKKPIGEPMFYAFDIEHSPEVLKAMPKFTPVEVYGPEPPTEEEKSRIHAHMLQKLKKIRAADGVPLKKEMTTDNVTLSDPPLSPLPPPYGPNKRVPAVSGFCKYADRWHDKVANTTKLPDGRLVIRKPAEQRVPYKVSIDKKFHGKLVSIKR</sequence>
<proteinExistence type="predicted"/>
<dbReference type="InterPro" id="IPR007199">
    <property type="entry name" value="Rep_factor-A_N"/>
</dbReference>
<keyword evidence="4" id="KW-1185">Reference proteome</keyword>
<organism evidence="3 4">
    <name type="scientific">Stichopus japonicus</name>
    <name type="common">Sea cucumber</name>
    <dbReference type="NCBI Taxonomy" id="307972"/>
    <lineage>
        <taxon>Eukaryota</taxon>
        <taxon>Metazoa</taxon>
        <taxon>Echinodermata</taxon>
        <taxon>Eleutherozoa</taxon>
        <taxon>Echinozoa</taxon>
        <taxon>Holothuroidea</taxon>
        <taxon>Aspidochirotacea</taxon>
        <taxon>Aspidochirotida</taxon>
        <taxon>Stichopodidae</taxon>
        <taxon>Apostichopus</taxon>
    </lineage>
</organism>
<dbReference type="GO" id="GO:0005634">
    <property type="term" value="C:nucleus"/>
    <property type="evidence" value="ECO:0007669"/>
    <property type="project" value="InterPro"/>
</dbReference>
<comment type="caution">
    <text evidence="3">The sequence shown here is derived from an EMBL/GenBank/DDBJ whole genome shotgun (WGS) entry which is preliminary data.</text>
</comment>
<accession>A0A2G8L0H2</accession>
<dbReference type="Pfam" id="PF04057">
    <property type="entry name" value="Rep-A_N"/>
    <property type="match status" value="2"/>
</dbReference>